<keyword evidence="1" id="KW-0472">Membrane</keyword>
<proteinExistence type="predicted"/>
<reference evidence="2" key="1">
    <citation type="submission" date="2020-03" db="EMBL/GenBank/DDBJ databases">
        <title>The deep terrestrial virosphere.</title>
        <authorList>
            <person name="Holmfeldt K."/>
            <person name="Nilsson E."/>
            <person name="Simone D."/>
            <person name="Lopez-Fernandez M."/>
            <person name="Wu X."/>
            <person name="de Brujin I."/>
            <person name="Lundin D."/>
            <person name="Andersson A."/>
            <person name="Bertilsson S."/>
            <person name="Dopson M."/>
        </authorList>
    </citation>
    <scope>NUCLEOTIDE SEQUENCE</scope>
    <source>
        <strain evidence="2">MM415B02998</strain>
    </source>
</reference>
<accession>A0A6M3L0U0</accession>
<name>A0A6M3L0U0_9ZZZZ</name>
<evidence type="ECO:0000256" key="1">
    <source>
        <dbReference type="SAM" id="Phobius"/>
    </source>
</evidence>
<organism evidence="2">
    <name type="scientific">viral metagenome</name>
    <dbReference type="NCBI Taxonomy" id="1070528"/>
    <lineage>
        <taxon>unclassified sequences</taxon>
        <taxon>metagenomes</taxon>
        <taxon>organismal metagenomes</taxon>
    </lineage>
</organism>
<evidence type="ECO:0000313" key="2">
    <source>
        <dbReference type="EMBL" id="QJA87412.1"/>
    </source>
</evidence>
<keyword evidence="1" id="KW-1133">Transmembrane helix</keyword>
<dbReference type="EMBL" id="MT142704">
    <property type="protein sequence ID" value="QJA87412.1"/>
    <property type="molecule type" value="Genomic_DNA"/>
</dbReference>
<keyword evidence="1" id="KW-0812">Transmembrane</keyword>
<protein>
    <submittedName>
        <fullName evidence="2">Putative terminase</fullName>
    </submittedName>
</protein>
<gene>
    <name evidence="2" type="ORF">MM415B02998_0003</name>
</gene>
<sequence length="515" mass="60575">MQDVAFKNEAENVIENYKSNPYFLAKDLLGFADLTPSFHYKYICKKLMEPRKQLIRLWLLPRGFFKTTILTITDCIRLQLNTPNIRILIVSGVLANAVSMVNLIGYQYISNKRFRTLFPKWCPIKPHAPETTWKGTEIHVPNREGRPVMEGTFEAFGPESTLTSRHYDYIKMDDLVTRENSTTKEQMDKIKDFYRALFPLRDNPQTPIDVIGTRWDDYDVYGDMEGDPEVEVIKVPATINGKPTFPERYPLHELQKIKQDNKMGTYLYSCLYDLDPVSQENAIFKEKWFKYYTISTDRRFMKRQDDKVVPIGHIFMSVDGAITEGKNDYAAIVITTTDADKDIYVLETWFDQVDPITLLKKMKETYFKWSVLKCALQTTVLEKMLKFYLKEMMRKEKFYMNLIPLKKNTALNKEYLIKSIQPWYEHGCIWHLASMKGGELEEELVRFPKAKHDDVADALQMHQEIVIVSPKKVVPRDYDRNSLHAWKKRLKKIMSQQEYFHLGNNPVTEINEFTY</sequence>
<dbReference type="AlphaFoldDB" id="A0A6M3L0U0"/>
<feature type="transmembrane region" description="Helical" evidence="1">
    <location>
        <begin position="87"/>
        <end position="109"/>
    </location>
</feature>